<keyword evidence="1" id="KW-0812">Transmembrane</keyword>
<sequence>MKKSIILVALSFLILFGSTNIGNTGLAKEMPQVIVLFAEGMSFADLDELAKYPHVDKWIKQASSGALTIRTPGARNTPNGYLLMGSGAQALYSERSGTAYHPWEAVSAHETAGERAQELGGLDAVQKLARSAIVFPGIFRLNADNQDKPYTPQIGTLGKTLAAYQIPIAVYGNGDYDDVRQRHSVLFAMDEQGRVPVGDLSANTLIEWPGSPYGVQTNYAYLRKKVREDQSSGLITLQLSDLSRLYQLADEMEPAQFQRQYQQVLSGLGAFLGALLEERRENQKIILLSPAVNARAAKDKALLPPILVWEKKAGGQLTSATTRQSGLISGLDILPTILAWLDVPVPKGVAGHPIRVDNQTNNAELGQQIGQVHHTYATRPAVLYSYVMLQIITLACAAILWMAGKRGYVRVGLERLRRGVRLSLLALLCFPCLLLLEGLLPWQASGPVVLGVLIVIALLAAFGLEQRSLAQTTMIVCGATVASLLIDGWAGATLMRQSYLGYDPVIGARFYGLGNEFEGVLIGSAIMLVAAVYQLAREGARPYIAAFVFATVLYYMVAPGLGTDAGGFLAGLVGFFVALFRLQGWAIGKKGLLLLTGGLVVGIAALIVGSLVTDQPLTHIGRVSQQIVTGQWEEVGRMLERKIAMNVRLIRISIWSKVFVVSLIVLGLLALWNDRFLRHLAVDTPFLVKGFSGVIAGSLAGLVLNDSGIVTAATCIIFLVVPALYAALGEQKDEHARPEWERL</sequence>
<feature type="transmembrane region" description="Helical" evidence="1">
    <location>
        <begin position="448"/>
        <end position="464"/>
    </location>
</feature>
<dbReference type="EMBL" id="FORT01000010">
    <property type="protein sequence ID" value="SFK25753.1"/>
    <property type="molecule type" value="Genomic_DNA"/>
</dbReference>
<dbReference type="AlphaFoldDB" id="A0A1I3Y1W7"/>
<feature type="transmembrane region" description="Helical" evidence="1">
    <location>
        <begin position="709"/>
        <end position="728"/>
    </location>
</feature>
<protein>
    <submittedName>
        <fullName evidence="2">Uncharacterized protein</fullName>
    </submittedName>
</protein>
<proteinExistence type="predicted"/>
<name>A0A1I3Y1W7_9BACL</name>
<keyword evidence="1" id="KW-1133">Transmembrane helix</keyword>
<dbReference type="STRING" id="1884381.SAMN05518846_110193"/>
<accession>A0A1I3Y1W7</accession>
<feature type="transmembrane region" description="Helical" evidence="1">
    <location>
        <begin position="543"/>
        <end position="561"/>
    </location>
</feature>
<evidence type="ECO:0000313" key="3">
    <source>
        <dbReference type="Proteomes" id="UP000198915"/>
    </source>
</evidence>
<reference evidence="3" key="1">
    <citation type="submission" date="2016-10" db="EMBL/GenBank/DDBJ databases">
        <authorList>
            <person name="Varghese N."/>
            <person name="Submissions S."/>
        </authorList>
    </citation>
    <scope>NUCLEOTIDE SEQUENCE [LARGE SCALE GENOMIC DNA]</scope>
    <source>
        <strain evidence="3">OK042</strain>
    </source>
</reference>
<keyword evidence="3" id="KW-1185">Reference proteome</keyword>
<feature type="transmembrane region" description="Helical" evidence="1">
    <location>
        <begin position="567"/>
        <end position="585"/>
    </location>
</feature>
<feature type="transmembrane region" description="Helical" evidence="1">
    <location>
        <begin position="654"/>
        <end position="672"/>
    </location>
</feature>
<feature type="transmembrane region" description="Helical" evidence="1">
    <location>
        <begin position="592"/>
        <end position="612"/>
    </location>
</feature>
<feature type="transmembrane region" description="Helical" evidence="1">
    <location>
        <begin position="519"/>
        <end position="536"/>
    </location>
</feature>
<gene>
    <name evidence="2" type="ORF">SAMN05518846_110193</name>
</gene>
<feature type="transmembrane region" description="Helical" evidence="1">
    <location>
        <begin position="684"/>
        <end position="703"/>
    </location>
</feature>
<evidence type="ECO:0000313" key="2">
    <source>
        <dbReference type="EMBL" id="SFK25753.1"/>
    </source>
</evidence>
<feature type="transmembrane region" description="Helical" evidence="1">
    <location>
        <begin position="383"/>
        <end position="403"/>
    </location>
</feature>
<feature type="transmembrane region" description="Helical" evidence="1">
    <location>
        <begin position="476"/>
        <end position="499"/>
    </location>
</feature>
<evidence type="ECO:0000256" key="1">
    <source>
        <dbReference type="SAM" id="Phobius"/>
    </source>
</evidence>
<organism evidence="2 3">
    <name type="scientific">Brevibacillus centrosporus</name>
    <dbReference type="NCBI Taxonomy" id="54910"/>
    <lineage>
        <taxon>Bacteria</taxon>
        <taxon>Bacillati</taxon>
        <taxon>Bacillota</taxon>
        <taxon>Bacilli</taxon>
        <taxon>Bacillales</taxon>
        <taxon>Paenibacillaceae</taxon>
        <taxon>Brevibacillus</taxon>
    </lineage>
</organism>
<dbReference type="Proteomes" id="UP000198915">
    <property type="component" value="Unassembled WGS sequence"/>
</dbReference>
<keyword evidence="1" id="KW-0472">Membrane</keyword>
<feature type="transmembrane region" description="Helical" evidence="1">
    <location>
        <begin position="424"/>
        <end position="442"/>
    </location>
</feature>
<dbReference type="RefSeq" id="WP_092271008.1">
    <property type="nucleotide sequence ID" value="NZ_FORT01000010.1"/>
</dbReference>